<dbReference type="Pfam" id="PF03595">
    <property type="entry name" value="SLAC1"/>
    <property type="match status" value="1"/>
</dbReference>
<feature type="transmembrane region" description="Helical" evidence="5">
    <location>
        <begin position="95"/>
        <end position="115"/>
    </location>
</feature>
<dbReference type="PANTHER" id="PTHR37955:SF1">
    <property type="entry name" value="DEP DOMAIN-CONTAINING PROTEIN"/>
    <property type="match status" value="1"/>
</dbReference>
<sequence length="329" mass="34642">MSMPSPDAPQSETSLEFWRRTPPALFPSMMGFFGLGLAWRAASEFAPFSITPWISYCILGLACLVQLFLLSSYISKLSYRPSVILDDMKSVPGRAGVSAITVSIFLFATSLAPISPTVATVALFIALPLHIFTTVLALSVMIRTPDGLVVSPAWHLSFVGFVVACLAAIPLGYTGLAAAILVITVSTASIIYGVSLLQMSQTDMPPPLRPMLAIHLAPISLFATVSVLLGYTTLALVFTVLAVGVAGVLLSATRYLTNAGFSPLWGAFTFPVGTLSVALFLISAQVGAFAWLALVPLLLVSLLAPLIFARVLMMWASGALAIKTGAATA</sequence>
<dbReference type="AlphaFoldDB" id="A0A1L9NX63"/>
<evidence type="ECO:0000256" key="3">
    <source>
        <dbReference type="ARBA" id="ARBA00022989"/>
    </source>
</evidence>
<dbReference type="OrthoDB" id="7835091at2"/>
<accession>A0A1L9NX63</accession>
<comment type="subcellular location">
    <subcellularLocation>
        <location evidence="1">Membrane</location>
        <topology evidence="1">Multi-pass membrane protein</topology>
    </subcellularLocation>
</comment>
<evidence type="ECO:0000256" key="2">
    <source>
        <dbReference type="ARBA" id="ARBA00022692"/>
    </source>
</evidence>
<gene>
    <name evidence="6" type="ORF">PFRI_20130</name>
</gene>
<dbReference type="Proteomes" id="UP000184514">
    <property type="component" value="Unassembled WGS sequence"/>
</dbReference>
<feature type="transmembrane region" description="Helical" evidence="5">
    <location>
        <begin position="53"/>
        <end position="74"/>
    </location>
</feature>
<keyword evidence="2 5" id="KW-0812">Transmembrane</keyword>
<feature type="transmembrane region" description="Helical" evidence="5">
    <location>
        <begin position="154"/>
        <end position="173"/>
    </location>
</feature>
<evidence type="ECO:0000256" key="4">
    <source>
        <dbReference type="ARBA" id="ARBA00023136"/>
    </source>
</evidence>
<evidence type="ECO:0000313" key="7">
    <source>
        <dbReference type="Proteomes" id="UP000184514"/>
    </source>
</evidence>
<feature type="transmembrane region" description="Helical" evidence="5">
    <location>
        <begin position="211"/>
        <end position="229"/>
    </location>
</feature>
<dbReference type="GO" id="GO:0046583">
    <property type="term" value="F:monoatomic cation efflux transmembrane transporter activity"/>
    <property type="evidence" value="ECO:0007669"/>
    <property type="project" value="TreeGrafter"/>
</dbReference>
<dbReference type="RefSeq" id="WP_072630578.1">
    <property type="nucleotide sequence ID" value="NZ_MLCB01000132.1"/>
</dbReference>
<comment type="caution">
    <text evidence="6">The sequence shown here is derived from an EMBL/GenBank/DDBJ whole genome shotgun (WGS) entry which is preliminary data.</text>
</comment>
<evidence type="ECO:0000256" key="5">
    <source>
        <dbReference type="SAM" id="Phobius"/>
    </source>
</evidence>
<dbReference type="Gene3D" id="1.50.10.150">
    <property type="entry name" value="Voltage-dependent anion channel"/>
    <property type="match status" value="1"/>
</dbReference>
<reference evidence="6 7" key="1">
    <citation type="submission" date="2016-10" db="EMBL/GenBank/DDBJ databases">
        <title>Genome sequence of Planktotalea frisia SH6-1.</title>
        <authorList>
            <person name="Poehlein A."/>
            <person name="Bakenhus I."/>
            <person name="Voget S."/>
            <person name="Brinkhoff T."/>
            <person name="Simon M."/>
        </authorList>
    </citation>
    <scope>NUCLEOTIDE SEQUENCE [LARGE SCALE GENOMIC DNA]</scope>
    <source>
        <strain evidence="6 7">SH6-1</strain>
    </source>
</reference>
<evidence type="ECO:0000256" key="1">
    <source>
        <dbReference type="ARBA" id="ARBA00004141"/>
    </source>
</evidence>
<feature type="transmembrane region" description="Helical" evidence="5">
    <location>
        <begin position="288"/>
        <end position="313"/>
    </location>
</feature>
<proteinExistence type="predicted"/>
<dbReference type="InterPro" id="IPR052951">
    <property type="entry name" value="Tellurite_res_ion_channel"/>
</dbReference>
<name>A0A1L9NX63_9RHOB</name>
<protein>
    <submittedName>
        <fullName evidence="6">Potassium-tellurite ethidium and proflavin transporter</fullName>
    </submittedName>
</protein>
<dbReference type="InterPro" id="IPR038665">
    <property type="entry name" value="Voltage-dep_anion_channel_sf"/>
</dbReference>
<dbReference type="STRING" id="696762.PFRI_20130"/>
<evidence type="ECO:0000313" key="6">
    <source>
        <dbReference type="EMBL" id="OJI93783.1"/>
    </source>
</evidence>
<dbReference type="PANTHER" id="PTHR37955">
    <property type="entry name" value="TELLURITE RESISTANCE PROTEIN TEHA"/>
    <property type="match status" value="1"/>
</dbReference>
<dbReference type="EMBL" id="MLCB01000132">
    <property type="protein sequence ID" value="OJI93783.1"/>
    <property type="molecule type" value="Genomic_DNA"/>
</dbReference>
<feature type="transmembrane region" description="Helical" evidence="5">
    <location>
        <begin position="235"/>
        <end position="252"/>
    </location>
</feature>
<feature type="transmembrane region" description="Helical" evidence="5">
    <location>
        <begin position="179"/>
        <end position="199"/>
    </location>
</feature>
<dbReference type="InterPro" id="IPR004695">
    <property type="entry name" value="SLAC1/Mae1/Ssu1/TehA"/>
</dbReference>
<feature type="transmembrane region" description="Helical" evidence="5">
    <location>
        <begin position="264"/>
        <end position="282"/>
    </location>
</feature>
<dbReference type="GO" id="GO:0005886">
    <property type="term" value="C:plasma membrane"/>
    <property type="evidence" value="ECO:0007669"/>
    <property type="project" value="TreeGrafter"/>
</dbReference>
<feature type="transmembrane region" description="Helical" evidence="5">
    <location>
        <begin position="24"/>
        <end position="41"/>
    </location>
</feature>
<keyword evidence="3 5" id="KW-1133">Transmembrane helix</keyword>
<organism evidence="6 7">
    <name type="scientific">Planktotalea frisia</name>
    <dbReference type="NCBI Taxonomy" id="696762"/>
    <lineage>
        <taxon>Bacteria</taxon>
        <taxon>Pseudomonadati</taxon>
        <taxon>Pseudomonadota</taxon>
        <taxon>Alphaproteobacteria</taxon>
        <taxon>Rhodobacterales</taxon>
        <taxon>Paracoccaceae</taxon>
        <taxon>Planktotalea</taxon>
    </lineage>
</organism>
<keyword evidence="4 5" id="KW-0472">Membrane</keyword>
<dbReference type="CDD" id="cd09322">
    <property type="entry name" value="TDT_TehA_like"/>
    <property type="match status" value="1"/>
</dbReference>
<keyword evidence="7" id="KW-1185">Reference proteome</keyword>
<feature type="transmembrane region" description="Helical" evidence="5">
    <location>
        <begin position="121"/>
        <end position="142"/>
    </location>
</feature>